<dbReference type="AlphaFoldDB" id="A0A6G1U2T1"/>
<proteinExistence type="predicted"/>
<dbReference type="Proteomes" id="UP000480425">
    <property type="component" value="Unassembled WGS sequence"/>
</dbReference>
<keyword evidence="1" id="KW-0472">Membrane</keyword>
<evidence type="ECO:0000313" key="3">
    <source>
        <dbReference type="Proteomes" id="UP000480425"/>
    </source>
</evidence>
<evidence type="ECO:0000313" key="2">
    <source>
        <dbReference type="EMBL" id="MQN81884.1"/>
    </source>
</evidence>
<keyword evidence="1" id="KW-0812">Transmembrane</keyword>
<keyword evidence="1" id="KW-1133">Transmembrane helix</keyword>
<protein>
    <submittedName>
        <fullName evidence="2">Uncharacterized protein</fullName>
    </submittedName>
</protein>
<organism evidence="2 3">
    <name type="scientific">Segatella copri</name>
    <dbReference type="NCBI Taxonomy" id="165179"/>
    <lineage>
        <taxon>Bacteria</taxon>
        <taxon>Pseudomonadati</taxon>
        <taxon>Bacteroidota</taxon>
        <taxon>Bacteroidia</taxon>
        <taxon>Bacteroidales</taxon>
        <taxon>Prevotellaceae</taxon>
        <taxon>Segatella</taxon>
    </lineage>
</organism>
<feature type="transmembrane region" description="Helical" evidence="1">
    <location>
        <begin position="146"/>
        <end position="168"/>
    </location>
</feature>
<sequence>MENKISFKTELLLYILLSFIMTIDTLCFYSQDEEDILCLAAISHFIIIVIMCNFISISKKKRIFFWGQLACNYLIIIPKCVWFNSGEMDLYGIILYIIPFFINFLLSINIKQLVILNINSMMVIGFCQREELLHNGGINIVETEGVVTVVTLLSLVLAYILSTILLILKYNKQK</sequence>
<dbReference type="RefSeq" id="WP_153125380.1">
    <property type="nucleotide sequence ID" value="NZ_CP152352.1"/>
</dbReference>
<reference evidence="2 3" key="1">
    <citation type="submission" date="2019-09" db="EMBL/GenBank/DDBJ databases">
        <title>Distinct polysaccharide growth profiles of human intestinal Prevotella copri isolates.</title>
        <authorList>
            <person name="Fehlner-Peach H."/>
            <person name="Magnabosco C."/>
            <person name="Raghavan V."/>
            <person name="Scher J.U."/>
            <person name="Tett A."/>
            <person name="Cox L.M."/>
            <person name="Gottsegen C."/>
            <person name="Watters A."/>
            <person name="Wiltshire- Gordon J.D."/>
            <person name="Segata N."/>
            <person name="Bonneau R."/>
            <person name="Littman D.R."/>
        </authorList>
    </citation>
    <scope>NUCLEOTIDE SEQUENCE [LARGE SCALE GENOMIC DNA]</scope>
    <source>
        <strain evidence="3">iA622</strain>
    </source>
</reference>
<dbReference type="EMBL" id="VZCB01000095">
    <property type="protein sequence ID" value="MQN81884.1"/>
    <property type="molecule type" value="Genomic_DNA"/>
</dbReference>
<evidence type="ECO:0000256" key="1">
    <source>
        <dbReference type="SAM" id="Phobius"/>
    </source>
</evidence>
<gene>
    <name evidence="2" type="ORF">F7D73_13225</name>
</gene>
<feature type="transmembrane region" description="Helical" evidence="1">
    <location>
        <begin position="12"/>
        <end position="29"/>
    </location>
</feature>
<feature type="transmembrane region" description="Helical" evidence="1">
    <location>
        <begin position="90"/>
        <end position="110"/>
    </location>
</feature>
<accession>A0A6G1U2T1</accession>
<name>A0A6G1U2T1_9BACT</name>
<comment type="caution">
    <text evidence="2">The sequence shown here is derived from an EMBL/GenBank/DDBJ whole genome shotgun (WGS) entry which is preliminary data.</text>
</comment>
<feature type="transmembrane region" description="Helical" evidence="1">
    <location>
        <begin position="36"/>
        <end position="57"/>
    </location>
</feature>
<feature type="transmembrane region" description="Helical" evidence="1">
    <location>
        <begin position="63"/>
        <end position="83"/>
    </location>
</feature>